<dbReference type="EMBL" id="WJBH02000001">
    <property type="protein sequence ID" value="KAI9563967.1"/>
    <property type="molecule type" value="Genomic_DNA"/>
</dbReference>
<name>A0AAD5L0P7_9CRUS</name>
<comment type="caution">
    <text evidence="3">The sequence shown here is derived from an EMBL/GenBank/DDBJ whole genome shotgun (WGS) entry which is preliminary data.</text>
</comment>
<dbReference type="Proteomes" id="UP000820818">
    <property type="component" value="Linkage Group LG1"/>
</dbReference>
<sequence>MLAAYSVFFSLNCSAVSLMGNPSPSASSQWPPPTPPPLPDMPPSAPAPPAANRRDMVGRGSRYRKANGIGKHSPLLLVFLPPMPAARLVFTLRVFGFTAGGRLTISGFFFFTIFFGVVACGVVGVVFGGDGGLSARRTDDATVFDDAAMPHPCENEPQQIGAIR</sequence>
<evidence type="ECO:0000256" key="2">
    <source>
        <dbReference type="SAM" id="Phobius"/>
    </source>
</evidence>
<keyword evidence="2" id="KW-1133">Transmembrane helix</keyword>
<feature type="transmembrane region" description="Helical" evidence="2">
    <location>
        <begin position="107"/>
        <end position="127"/>
    </location>
</feature>
<dbReference type="AlphaFoldDB" id="A0AAD5L0P7"/>
<evidence type="ECO:0000256" key="1">
    <source>
        <dbReference type="SAM" id="MobiDB-lite"/>
    </source>
</evidence>
<keyword evidence="2" id="KW-0472">Membrane</keyword>
<feature type="compositionally biased region" description="Pro residues" evidence="1">
    <location>
        <begin position="30"/>
        <end position="49"/>
    </location>
</feature>
<evidence type="ECO:0000313" key="4">
    <source>
        <dbReference type="Proteomes" id="UP000820818"/>
    </source>
</evidence>
<feature type="region of interest" description="Disordered" evidence="1">
    <location>
        <begin position="24"/>
        <end position="57"/>
    </location>
</feature>
<feature type="transmembrane region" description="Helical" evidence="2">
    <location>
        <begin position="75"/>
        <end position="95"/>
    </location>
</feature>
<keyword evidence="2" id="KW-0812">Transmembrane</keyword>
<organism evidence="3 4">
    <name type="scientific">Daphnia sinensis</name>
    <dbReference type="NCBI Taxonomy" id="1820382"/>
    <lineage>
        <taxon>Eukaryota</taxon>
        <taxon>Metazoa</taxon>
        <taxon>Ecdysozoa</taxon>
        <taxon>Arthropoda</taxon>
        <taxon>Crustacea</taxon>
        <taxon>Branchiopoda</taxon>
        <taxon>Diplostraca</taxon>
        <taxon>Cladocera</taxon>
        <taxon>Anomopoda</taxon>
        <taxon>Daphniidae</taxon>
        <taxon>Daphnia</taxon>
        <taxon>Daphnia similis group</taxon>
    </lineage>
</organism>
<protein>
    <submittedName>
        <fullName evidence="3">Uncharacterized protein</fullName>
    </submittedName>
</protein>
<reference evidence="3 4" key="1">
    <citation type="submission" date="2022-05" db="EMBL/GenBank/DDBJ databases">
        <title>A multi-omics perspective on studying reproductive biology in Daphnia sinensis.</title>
        <authorList>
            <person name="Jia J."/>
        </authorList>
    </citation>
    <scope>NUCLEOTIDE SEQUENCE [LARGE SCALE GENOMIC DNA]</scope>
    <source>
        <strain evidence="3 4">WSL</strain>
    </source>
</reference>
<accession>A0AAD5L0P7</accession>
<proteinExistence type="predicted"/>
<evidence type="ECO:0000313" key="3">
    <source>
        <dbReference type="EMBL" id="KAI9563967.1"/>
    </source>
</evidence>
<gene>
    <name evidence="3" type="ORF">GHT06_007705</name>
</gene>
<keyword evidence="4" id="KW-1185">Reference proteome</keyword>